<evidence type="ECO:0000256" key="1">
    <source>
        <dbReference type="ARBA" id="ARBA00023239"/>
    </source>
</evidence>
<dbReference type="PANTHER" id="PTHR12128">
    <property type="entry name" value="DIHYDRODIPICOLINATE SYNTHASE"/>
    <property type="match status" value="1"/>
</dbReference>
<keyword evidence="6" id="KW-1185">Reference proteome</keyword>
<protein>
    <submittedName>
        <fullName evidence="5">Aldolase</fullName>
    </submittedName>
</protein>
<feature type="binding site" evidence="4">
    <location>
        <position position="192"/>
    </location>
    <ligand>
        <name>pyruvate</name>
        <dbReference type="ChEBI" id="CHEBI:15361"/>
    </ligand>
</feature>
<evidence type="ECO:0000313" key="5">
    <source>
        <dbReference type="EMBL" id="KAE9395057.1"/>
    </source>
</evidence>
<dbReference type="PIRSF" id="PIRSF001365">
    <property type="entry name" value="DHDPS"/>
    <property type="match status" value="1"/>
</dbReference>
<feature type="active site" description="Proton donor/acceptor" evidence="3">
    <location>
        <position position="120"/>
    </location>
</feature>
<organism evidence="5 6">
    <name type="scientific">Gymnopus androsaceus JB14</name>
    <dbReference type="NCBI Taxonomy" id="1447944"/>
    <lineage>
        <taxon>Eukaryota</taxon>
        <taxon>Fungi</taxon>
        <taxon>Dikarya</taxon>
        <taxon>Basidiomycota</taxon>
        <taxon>Agaricomycotina</taxon>
        <taxon>Agaricomycetes</taxon>
        <taxon>Agaricomycetidae</taxon>
        <taxon>Agaricales</taxon>
        <taxon>Marasmiineae</taxon>
        <taxon>Omphalotaceae</taxon>
        <taxon>Gymnopus</taxon>
    </lineage>
</organism>
<evidence type="ECO:0000256" key="3">
    <source>
        <dbReference type="PIRSR" id="PIRSR001365-1"/>
    </source>
</evidence>
<accession>A0A6A4HCT8</accession>
<evidence type="ECO:0000313" key="6">
    <source>
        <dbReference type="Proteomes" id="UP000799118"/>
    </source>
</evidence>
<dbReference type="InterPro" id="IPR002220">
    <property type="entry name" value="DapA-like"/>
</dbReference>
<name>A0A6A4HCT8_9AGAR</name>
<gene>
    <name evidence="5" type="ORF">BT96DRAFT_923095</name>
</gene>
<sequence>MSSPPPPGFYVPAVLFFQPGSEDIDEEAYTKHILRLAERTISLARRTLDSAGFQHVLLIAGTGAQSVRESRELCVDAKVAGAGWVLVLTPSTWAGTMGRESIEKFHREVADTSPLPYMIYNFPVVTAGIDLDSDVLSALAAHPNIVGTKLSCGNVGKIQRVVTQAAGDDFATFAGKSDVFLHTLLSGGSGTIGALVNLVPKAHARVYKLFVEYQNTKNAALLQEAFSLQEKLSAADWAVSKIGGIGGIKAIIAKEFGYGTGLVRGPLREVNLGVVVQSETGNKWWKAVEKVLEIERSL</sequence>
<dbReference type="OrthoDB" id="191315at2759"/>
<evidence type="ECO:0000256" key="4">
    <source>
        <dbReference type="PIRSR" id="PIRSR001365-2"/>
    </source>
</evidence>
<dbReference type="PANTHER" id="PTHR12128:SF66">
    <property type="entry name" value="4-HYDROXY-2-OXOGLUTARATE ALDOLASE, MITOCHONDRIAL"/>
    <property type="match status" value="1"/>
</dbReference>
<keyword evidence="1 2" id="KW-0456">Lyase</keyword>
<dbReference type="SUPFAM" id="SSF51569">
    <property type="entry name" value="Aldolase"/>
    <property type="match status" value="1"/>
</dbReference>
<feature type="active site" description="Schiff-base intermediate with substrate" evidence="3">
    <location>
        <position position="149"/>
    </location>
</feature>
<dbReference type="GO" id="GO:0008840">
    <property type="term" value="F:4-hydroxy-tetrahydrodipicolinate synthase activity"/>
    <property type="evidence" value="ECO:0007669"/>
    <property type="project" value="TreeGrafter"/>
</dbReference>
<dbReference type="CDD" id="cd00408">
    <property type="entry name" value="DHDPS-like"/>
    <property type="match status" value="1"/>
</dbReference>
<dbReference type="AlphaFoldDB" id="A0A6A4HCT8"/>
<evidence type="ECO:0000256" key="2">
    <source>
        <dbReference type="PIRNR" id="PIRNR001365"/>
    </source>
</evidence>
<proteinExistence type="inferred from homology"/>
<dbReference type="Proteomes" id="UP000799118">
    <property type="component" value="Unassembled WGS sequence"/>
</dbReference>
<dbReference type="SMART" id="SM01130">
    <property type="entry name" value="DHDPS"/>
    <property type="match status" value="1"/>
</dbReference>
<comment type="similarity">
    <text evidence="2">Belongs to the DapA family.</text>
</comment>
<dbReference type="EMBL" id="ML769538">
    <property type="protein sequence ID" value="KAE9395057.1"/>
    <property type="molecule type" value="Genomic_DNA"/>
</dbReference>
<reference evidence="5" key="1">
    <citation type="journal article" date="2019" name="Environ. Microbiol.">
        <title>Fungal ecological strategies reflected in gene transcription - a case study of two litter decomposers.</title>
        <authorList>
            <person name="Barbi F."/>
            <person name="Kohler A."/>
            <person name="Barry K."/>
            <person name="Baskaran P."/>
            <person name="Daum C."/>
            <person name="Fauchery L."/>
            <person name="Ihrmark K."/>
            <person name="Kuo A."/>
            <person name="LaButti K."/>
            <person name="Lipzen A."/>
            <person name="Morin E."/>
            <person name="Grigoriev I.V."/>
            <person name="Henrissat B."/>
            <person name="Lindahl B."/>
            <person name="Martin F."/>
        </authorList>
    </citation>
    <scope>NUCLEOTIDE SEQUENCE</scope>
    <source>
        <strain evidence="5">JB14</strain>
    </source>
</reference>
<dbReference type="Gene3D" id="3.20.20.70">
    <property type="entry name" value="Aldolase class I"/>
    <property type="match status" value="1"/>
</dbReference>
<dbReference type="Pfam" id="PF00701">
    <property type="entry name" value="DHDPS"/>
    <property type="match status" value="1"/>
</dbReference>
<dbReference type="InterPro" id="IPR013785">
    <property type="entry name" value="Aldolase_TIM"/>
</dbReference>